<proteinExistence type="predicted"/>
<comment type="caution">
    <text evidence="2">The sequence shown here is derived from an EMBL/GenBank/DDBJ whole genome shotgun (WGS) entry which is preliminary data.</text>
</comment>
<protein>
    <submittedName>
        <fullName evidence="2">Interaptin-like</fullName>
    </submittedName>
</protein>
<evidence type="ECO:0000313" key="2">
    <source>
        <dbReference type="EMBL" id="MCH84295.1"/>
    </source>
</evidence>
<dbReference type="AlphaFoldDB" id="A0A392MB12"/>
<keyword evidence="3" id="KW-1185">Reference proteome</keyword>
<feature type="region of interest" description="Disordered" evidence="1">
    <location>
        <begin position="1"/>
        <end position="30"/>
    </location>
</feature>
<organism evidence="2 3">
    <name type="scientific">Trifolium medium</name>
    <dbReference type="NCBI Taxonomy" id="97028"/>
    <lineage>
        <taxon>Eukaryota</taxon>
        <taxon>Viridiplantae</taxon>
        <taxon>Streptophyta</taxon>
        <taxon>Embryophyta</taxon>
        <taxon>Tracheophyta</taxon>
        <taxon>Spermatophyta</taxon>
        <taxon>Magnoliopsida</taxon>
        <taxon>eudicotyledons</taxon>
        <taxon>Gunneridae</taxon>
        <taxon>Pentapetalae</taxon>
        <taxon>rosids</taxon>
        <taxon>fabids</taxon>
        <taxon>Fabales</taxon>
        <taxon>Fabaceae</taxon>
        <taxon>Papilionoideae</taxon>
        <taxon>50 kb inversion clade</taxon>
        <taxon>NPAAA clade</taxon>
        <taxon>Hologalegina</taxon>
        <taxon>IRL clade</taxon>
        <taxon>Trifolieae</taxon>
        <taxon>Trifolium</taxon>
    </lineage>
</organism>
<dbReference type="Proteomes" id="UP000265520">
    <property type="component" value="Unassembled WGS sequence"/>
</dbReference>
<feature type="compositionally biased region" description="Polar residues" evidence="1">
    <location>
        <begin position="115"/>
        <end position="126"/>
    </location>
</feature>
<feature type="region of interest" description="Disordered" evidence="1">
    <location>
        <begin position="96"/>
        <end position="128"/>
    </location>
</feature>
<accession>A0A392MB12</accession>
<evidence type="ECO:0000256" key="1">
    <source>
        <dbReference type="SAM" id="MobiDB-lite"/>
    </source>
</evidence>
<sequence length="289" mass="32457">MVKRRRLNVVRKSDKSQAKTQLIDSSNEVNHSRNEECAQIGVDAFTRENLMVASLNHQNSQSQSEPQIPVESQVESHISVGRMSSGLHKDTIVRRKRSNAVRKGSKSQAKKKQLIDSSNEVNQNNHSKTEEFAQFEGDTRENLMLASLNHQNDVPQSEQQIHVGSHVEYPISFDRMGNNLPEGTRGNLMEASLNNQTDKSQSKQQIQLGSLPEDTIGSRIRFKAVRKNGKAHHEQLIDSSDFVNQNNHHVNEKCAQFGGDTRENLMVAIPSHQNLMGSHAEYPISFGAM</sequence>
<feature type="compositionally biased region" description="Polar residues" evidence="1">
    <location>
        <begin position="18"/>
        <end position="29"/>
    </location>
</feature>
<name>A0A392MB12_9FABA</name>
<gene>
    <name evidence="2" type="ORF">A2U01_0005126</name>
</gene>
<dbReference type="EMBL" id="LXQA010006587">
    <property type="protein sequence ID" value="MCH84295.1"/>
    <property type="molecule type" value="Genomic_DNA"/>
</dbReference>
<feature type="non-terminal residue" evidence="2">
    <location>
        <position position="289"/>
    </location>
</feature>
<evidence type="ECO:0000313" key="3">
    <source>
        <dbReference type="Proteomes" id="UP000265520"/>
    </source>
</evidence>
<feature type="compositionally biased region" description="Basic residues" evidence="1">
    <location>
        <begin position="96"/>
        <end position="112"/>
    </location>
</feature>
<reference evidence="2 3" key="1">
    <citation type="journal article" date="2018" name="Front. Plant Sci.">
        <title>Red Clover (Trifolium pratense) and Zigzag Clover (T. medium) - A Picture of Genomic Similarities and Differences.</title>
        <authorList>
            <person name="Dluhosova J."/>
            <person name="Istvanek J."/>
            <person name="Nedelnik J."/>
            <person name="Repkova J."/>
        </authorList>
    </citation>
    <scope>NUCLEOTIDE SEQUENCE [LARGE SCALE GENOMIC DNA]</scope>
    <source>
        <strain evidence="3">cv. 10/8</strain>
        <tissue evidence="2">Leaf</tissue>
    </source>
</reference>